<dbReference type="STRING" id="947166.A0A1D1VNZ5"/>
<dbReference type="GO" id="GO:0005759">
    <property type="term" value="C:mitochondrial matrix"/>
    <property type="evidence" value="ECO:0007669"/>
    <property type="project" value="TreeGrafter"/>
</dbReference>
<dbReference type="Gene3D" id="1.10.8.100">
    <property type="entry name" value="Ribosomal RNA adenine dimethylase-like, domain 2"/>
    <property type="match status" value="1"/>
</dbReference>
<evidence type="ECO:0000256" key="4">
    <source>
        <dbReference type="ARBA" id="ARBA00022679"/>
    </source>
</evidence>
<proteinExistence type="inferred from homology"/>
<reference evidence="14 15" key="1">
    <citation type="journal article" date="2016" name="Nat. Commun.">
        <title>Extremotolerant tardigrade genome and improved radiotolerance of human cultured cells by tardigrade-unique protein.</title>
        <authorList>
            <person name="Hashimoto T."/>
            <person name="Horikawa D.D."/>
            <person name="Saito Y."/>
            <person name="Kuwahara H."/>
            <person name="Kozuka-Hata H."/>
            <person name="Shin-I T."/>
            <person name="Minakuchi Y."/>
            <person name="Ohishi K."/>
            <person name="Motoyama A."/>
            <person name="Aizu T."/>
            <person name="Enomoto A."/>
            <person name="Kondo K."/>
            <person name="Tanaka S."/>
            <person name="Hara Y."/>
            <person name="Koshikawa S."/>
            <person name="Sagara H."/>
            <person name="Miura T."/>
            <person name="Yokobori S."/>
            <person name="Miyagawa K."/>
            <person name="Suzuki Y."/>
            <person name="Kubo T."/>
            <person name="Oyama M."/>
            <person name="Kohara Y."/>
            <person name="Fujiyama A."/>
            <person name="Arakawa K."/>
            <person name="Katayama T."/>
            <person name="Toyoda A."/>
            <person name="Kunieda T."/>
        </authorList>
    </citation>
    <scope>NUCLEOTIDE SEQUENCE [LARGE SCALE GENOMIC DNA]</scope>
    <source>
        <strain evidence="14 15">YOKOZUNA-1</strain>
    </source>
</reference>
<feature type="binding site" evidence="11">
    <location>
        <position position="120"/>
    </location>
    <ligand>
        <name>S-adenosyl-L-methionine</name>
        <dbReference type="ChEBI" id="CHEBI:59789"/>
    </ligand>
</feature>
<dbReference type="Pfam" id="PF00398">
    <property type="entry name" value="RrnaAD"/>
    <property type="match status" value="1"/>
</dbReference>
<dbReference type="GO" id="GO:0003723">
    <property type="term" value="F:RNA binding"/>
    <property type="evidence" value="ECO:0007669"/>
    <property type="project" value="UniProtKB-UniRule"/>
</dbReference>
<dbReference type="InterPro" id="IPR011530">
    <property type="entry name" value="rRNA_adenine_dimethylase"/>
</dbReference>
<dbReference type="PROSITE" id="PS01131">
    <property type="entry name" value="RRNA_A_DIMETH"/>
    <property type="match status" value="1"/>
</dbReference>
<dbReference type="InterPro" id="IPR001737">
    <property type="entry name" value="KsgA/Erm"/>
</dbReference>
<evidence type="ECO:0000256" key="10">
    <source>
        <dbReference type="ARBA" id="ARBA00023163"/>
    </source>
</evidence>
<dbReference type="CDD" id="cd02440">
    <property type="entry name" value="AdoMet_MTases"/>
    <property type="match status" value="1"/>
</dbReference>
<evidence type="ECO:0000256" key="8">
    <source>
        <dbReference type="ARBA" id="ARBA00023015"/>
    </source>
</evidence>
<dbReference type="PANTHER" id="PTHR11727">
    <property type="entry name" value="DIMETHYLADENOSINE TRANSFERASE"/>
    <property type="match status" value="1"/>
</dbReference>
<keyword evidence="4 11" id="KW-0808">Transferase</keyword>
<evidence type="ECO:0000256" key="1">
    <source>
        <dbReference type="ARBA" id="ARBA00004173"/>
    </source>
</evidence>
<evidence type="ECO:0000256" key="7">
    <source>
        <dbReference type="ARBA" id="ARBA00022946"/>
    </source>
</evidence>
<evidence type="ECO:0000256" key="2">
    <source>
        <dbReference type="ARBA" id="ARBA00022552"/>
    </source>
</evidence>
<feature type="binding site" evidence="11">
    <location>
        <position position="47"/>
    </location>
    <ligand>
        <name>S-adenosyl-L-methionine</name>
        <dbReference type="ChEBI" id="CHEBI:59789"/>
    </ligand>
</feature>
<keyword evidence="10" id="KW-0804">Transcription</keyword>
<evidence type="ECO:0000256" key="11">
    <source>
        <dbReference type="PROSITE-ProRule" id="PRU01026"/>
    </source>
</evidence>
<keyword evidence="15" id="KW-1185">Reference proteome</keyword>
<dbReference type="InterPro" id="IPR023165">
    <property type="entry name" value="rRNA_Ade_diMease-like_C"/>
</dbReference>
<evidence type="ECO:0000256" key="9">
    <source>
        <dbReference type="ARBA" id="ARBA00023128"/>
    </source>
</evidence>
<dbReference type="PROSITE" id="PS51689">
    <property type="entry name" value="SAM_RNA_A_N6_MT"/>
    <property type="match status" value="1"/>
</dbReference>
<sequence length="332" mass="37349">MSVLSGLKSAAKASAAGSARLPPLPTIGEILRMYRLKALKHLSQNFLLDTKLTNKVVKAAGAVENCSVLEVGPGPGCLTRSILNAGIRDLTLVEKDIRFIPALQQLQEASSIPVSIRQGDILKYPLQDIFPEDSVRDWMDDQLPPIHVMANLPFNISTPLIIRWLEDISTHSGLFRYGRVRMTLMFQHEVAQRMIATSGDLERSRLSVMIQNYCNVQYCFPIKGSSFIPKPEVSAGVVHLWPLKEPVMKLPFKLTEKVVRNTFTHKRKKILKAIELLFPASHKHLGAEMLQRSGIDPEVRAHLMGLDEFDALCRAYDSICDAYPIMRSYQFR</sequence>
<dbReference type="PANTHER" id="PTHR11727:SF17">
    <property type="entry name" value="DIMETHYLADENOSINE TRANSFERASE 1, MITOCHONDRIAL"/>
    <property type="match status" value="1"/>
</dbReference>
<feature type="binding site" evidence="11">
    <location>
        <position position="45"/>
    </location>
    <ligand>
        <name>S-adenosyl-L-methionine</name>
        <dbReference type="ChEBI" id="CHEBI:59789"/>
    </ligand>
</feature>
<dbReference type="AlphaFoldDB" id="A0A1D1VNZ5"/>
<dbReference type="EMBL" id="BDGG01000008">
    <property type="protein sequence ID" value="GAV02671.1"/>
    <property type="molecule type" value="Genomic_DNA"/>
</dbReference>
<dbReference type="InterPro" id="IPR029063">
    <property type="entry name" value="SAM-dependent_MTases_sf"/>
</dbReference>
<evidence type="ECO:0000256" key="5">
    <source>
        <dbReference type="ARBA" id="ARBA00022691"/>
    </source>
</evidence>
<dbReference type="SMART" id="SM00650">
    <property type="entry name" value="rADc"/>
    <property type="match status" value="1"/>
</dbReference>
<dbReference type="EC" id="2.1.1.-" evidence="12"/>
<feature type="binding site" evidence="11">
    <location>
        <position position="72"/>
    </location>
    <ligand>
        <name>S-adenosyl-L-methionine</name>
        <dbReference type="ChEBI" id="CHEBI:59789"/>
    </ligand>
</feature>
<dbReference type="GO" id="GO:0034246">
    <property type="term" value="F:mitochondrial transcription factor activity"/>
    <property type="evidence" value="ECO:0007669"/>
    <property type="project" value="TreeGrafter"/>
</dbReference>
<dbReference type="GO" id="GO:0000179">
    <property type="term" value="F:rRNA (adenine-N6,N6-)-dimethyltransferase activity"/>
    <property type="evidence" value="ECO:0007669"/>
    <property type="project" value="UniProtKB-UniRule"/>
</dbReference>
<comment type="similarity">
    <text evidence="11 12">Belongs to the class I-like SAM-binding methyltransferase superfamily. rRNA adenine N(6)-methyltransferase family.</text>
</comment>
<evidence type="ECO:0000256" key="6">
    <source>
        <dbReference type="ARBA" id="ARBA00022884"/>
    </source>
</evidence>
<feature type="binding site" evidence="11">
    <location>
        <position position="151"/>
    </location>
    <ligand>
        <name>S-adenosyl-L-methionine</name>
        <dbReference type="ChEBI" id="CHEBI:59789"/>
    </ligand>
</feature>
<dbReference type="OrthoDB" id="16079at2759"/>
<dbReference type="NCBIfam" id="TIGR00755">
    <property type="entry name" value="ksgA"/>
    <property type="match status" value="1"/>
</dbReference>
<name>A0A1D1VNZ5_RAMVA</name>
<dbReference type="GO" id="GO:0006391">
    <property type="term" value="P:transcription initiation at mitochondrial promoter"/>
    <property type="evidence" value="ECO:0007669"/>
    <property type="project" value="TreeGrafter"/>
</dbReference>
<evidence type="ECO:0000259" key="13">
    <source>
        <dbReference type="SMART" id="SM00650"/>
    </source>
</evidence>
<keyword evidence="2 12" id="KW-0698">rRNA processing</keyword>
<dbReference type="Gene3D" id="3.40.50.150">
    <property type="entry name" value="Vaccinia Virus protein VP39"/>
    <property type="match status" value="1"/>
</dbReference>
<keyword evidence="6 11" id="KW-0694">RNA-binding</keyword>
<protein>
    <recommendedName>
        <fullName evidence="12">rRNA adenine N(6)-methyltransferase</fullName>
        <ecNumber evidence="12">2.1.1.-</ecNumber>
    </recommendedName>
</protein>
<comment type="caution">
    <text evidence="14">The sequence shown here is derived from an EMBL/GenBank/DDBJ whole genome shotgun (WGS) entry which is preliminary data.</text>
</comment>
<evidence type="ECO:0000313" key="14">
    <source>
        <dbReference type="EMBL" id="GAV02671.1"/>
    </source>
</evidence>
<evidence type="ECO:0000256" key="3">
    <source>
        <dbReference type="ARBA" id="ARBA00022603"/>
    </source>
</evidence>
<keyword evidence="5 11" id="KW-0949">S-adenosyl-L-methionine</keyword>
<dbReference type="FunFam" id="3.40.50.150:FF:000109">
    <property type="entry name" value="rRNA adenine N(6)-methyltransferase"/>
    <property type="match status" value="1"/>
</dbReference>
<evidence type="ECO:0000256" key="12">
    <source>
        <dbReference type="RuleBase" id="RU362106"/>
    </source>
</evidence>
<dbReference type="InterPro" id="IPR020598">
    <property type="entry name" value="rRNA_Ade_methylase_Trfase_N"/>
</dbReference>
<organism evidence="14 15">
    <name type="scientific">Ramazzottius varieornatus</name>
    <name type="common">Water bear</name>
    <name type="synonym">Tardigrade</name>
    <dbReference type="NCBI Taxonomy" id="947166"/>
    <lineage>
        <taxon>Eukaryota</taxon>
        <taxon>Metazoa</taxon>
        <taxon>Ecdysozoa</taxon>
        <taxon>Tardigrada</taxon>
        <taxon>Eutardigrada</taxon>
        <taxon>Parachela</taxon>
        <taxon>Hypsibioidea</taxon>
        <taxon>Ramazzottiidae</taxon>
        <taxon>Ramazzottius</taxon>
    </lineage>
</organism>
<gene>
    <name evidence="14" type="primary">RvY_13207-1</name>
    <name evidence="14" type="synonym">RvY_13207.1</name>
    <name evidence="14" type="ORF">RvY_13207</name>
</gene>
<dbReference type="Proteomes" id="UP000186922">
    <property type="component" value="Unassembled WGS sequence"/>
</dbReference>
<keyword evidence="7" id="KW-0809">Transit peptide</keyword>
<accession>A0A1D1VNZ5</accession>
<evidence type="ECO:0000313" key="15">
    <source>
        <dbReference type="Proteomes" id="UP000186922"/>
    </source>
</evidence>
<feature type="binding site" evidence="11">
    <location>
        <position position="94"/>
    </location>
    <ligand>
        <name>S-adenosyl-L-methionine</name>
        <dbReference type="ChEBI" id="CHEBI:59789"/>
    </ligand>
</feature>
<keyword evidence="8" id="KW-0805">Transcription regulation</keyword>
<dbReference type="InterPro" id="IPR020596">
    <property type="entry name" value="rRNA_Ade_Mease_Trfase_CS"/>
</dbReference>
<dbReference type="SUPFAM" id="SSF53335">
    <property type="entry name" value="S-adenosyl-L-methionine-dependent methyltransferases"/>
    <property type="match status" value="1"/>
</dbReference>
<feature type="domain" description="Ribosomal RNA adenine methylase transferase N-terminal" evidence="13">
    <location>
        <begin position="52"/>
        <end position="244"/>
    </location>
</feature>
<keyword evidence="9" id="KW-0496">Mitochondrion</keyword>
<comment type="subcellular location">
    <subcellularLocation>
        <location evidence="1">Mitochondrion</location>
    </subcellularLocation>
</comment>
<keyword evidence="3 11" id="KW-0489">Methyltransferase</keyword>